<dbReference type="Gene3D" id="1.10.10.60">
    <property type="entry name" value="Homeodomain-like"/>
    <property type="match status" value="1"/>
</dbReference>
<dbReference type="GeneID" id="8045858"/>
<dbReference type="InterPro" id="IPR035451">
    <property type="entry name" value="Ada-like_dom_sf"/>
</dbReference>
<protein>
    <recommendedName>
        <fullName evidence="3">Ada DNA repair metal-binding domain-containing protein</fullName>
    </recommendedName>
</protein>
<feature type="compositionally biased region" description="Polar residues" evidence="2">
    <location>
        <begin position="184"/>
        <end position="200"/>
    </location>
</feature>
<dbReference type="SUPFAM" id="SSF57884">
    <property type="entry name" value="Ada DNA repair protein, N-terminal domain (N-Ada 10)"/>
    <property type="match status" value="1"/>
</dbReference>
<reference evidence="5 6" key="1">
    <citation type="journal article" date="2009" name="Genome Res.">
        <title>Comparative genomics of the fungal pathogens Candida dubliniensis and Candida albicans.</title>
        <authorList>
            <person name="Jackson A.P."/>
            <person name="Gamble J.A."/>
            <person name="Yeomans T."/>
            <person name="Moran G.P."/>
            <person name="Saunders D."/>
            <person name="Harris D."/>
            <person name="Aslett M."/>
            <person name="Barrell J.F."/>
            <person name="Butler G."/>
            <person name="Citiulo F."/>
            <person name="Coleman D.C."/>
            <person name="de Groot P.W.J."/>
            <person name="Goodwin T.J."/>
            <person name="Quail M.A."/>
            <person name="McQuillan J."/>
            <person name="Munro C.A."/>
            <person name="Pain A."/>
            <person name="Poulter R.T."/>
            <person name="Rajandream M.A."/>
            <person name="Renauld H."/>
            <person name="Spiering M.J."/>
            <person name="Tivey A."/>
            <person name="Gow N.A.R."/>
            <person name="Barrell B."/>
            <person name="Sullivan D.J."/>
            <person name="Berriman M."/>
        </authorList>
    </citation>
    <scope>NUCLEOTIDE SEQUENCE [LARGE SCALE GENOMIC DNA]</scope>
    <source>
        <strain evidence="6">CD36 / ATCC MYA-646 / CBS 7987 / NCPF 3949 / NRRL Y-17841</strain>
    </source>
</reference>
<dbReference type="GO" id="GO:0008168">
    <property type="term" value="F:methyltransferase activity"/>
    <property type="evidence" value="ECO:0007669"/>
    <property type="project" value="InterPro"/>
</dbReference>
<sequence length="556" mass="61244">MVYSSEASKWKAYQFNDPFAAGSFFVCNKVSQIYCRPDCDSRPTTNLKSEIKFTDTNEEALSLGYKPCETCDPIHSYAIDVNLLIKCVATVNERIGFIQPLLDENEESNTRKIKENIIETRKEEDGLRSIHNFGDLKSSHHRGSVPNITSKDLSLSKNDSDHYRLVDLACRHLALAAAINVFQPKQQSNSTEEPSSPTANGNGKRRRRRGGVLGFKELAAKSKLSAWHFHRVFKSVLGLTPKTYGDKCWDFIKKVKESGEYTTFEVYSTPKSSTSSSLTSPQLSATTAAGSSNKKKHHHHSASDSVFSPHDDTASNPSIPLTPISQTIPSLSNPNTAVSDMGTISYPTTLDDQLLNMNFADESSLPMTKMPSYSDYNLLPNNNSVNNNDDKLQYNILPSQQNYQHQQFSVPSSTAPVFSEMFDSVPSSSSTTNISVTDSISNNNTSAPMFNTDMFKDLDYSQPIQSHTQSSSIDYGLGEDLGSYSSMFDENMFTTTSVNPYNNASNNNGFNSMFSFGAGVDEDTTTTNITNDDTIAAGLFLPQLASIATPTGTHHN</sequence>
<feature type="domain" description="Ada DNA repair metal-binding" evidence="3">
    <location>
        <begin position="9"/>
        <end position="73"/>
    </location>
</feature>
<dbReference type="CGD" id="CAL0000160616">
    <property type="gene designation" value="Cd36_18250"/>
</dbReference>
<dbReference type="Proteomes" id="UP000002605">
    <property type="component" value="Chromosome 2"/>
</dbReference>
<evidence type="ECO:0000256" key="2">
    <source>
        <dbReference type="SAM" id="MobiDB-lite"/>
    </source>
</evidence>
<dbReference type="Pfam" id="PF02805">
    <property type="entry name" value="Ada_Zn_binding"/>
    <property type="match status" value="1"/>
</dbReference>
<evidence type="ECO:0000313" key="6">
    <source>
        <dbReference type="Proteomes" id="UP000002605"/>
    </source>
</evidence>
<keyword evidence="1" id="KW-0010">Activator</keyword>
<name>B9WB33_CANDC</name>
<feature type="region of interest" description="Disordered" evidence="2">
    <location>
        <begin position="184"/>
        <end position="209"/>
    </location>
</feature>
<dbReference type="OrthoDB" id="2447880at2759"/>
<evidence type="ECO:0000259" key="3">
    <source>
        <dbReference type="Pfam" id="PF02805"/>
    </source>
</evidence>
<dbReference type="GO" id="GO:0006355">
    <property type="term" value="P:regulation of DNA-templated transcription"/>
    <property type="evidence" value="ECO:0007669"/>
    <property type="project" value="InterPro"/>
</dbReference>
<dbReference type="eggNOG" id="ENOG502S0C7">
    <property type="taxonomic scope" value="Eukaryota"/>
</dbReference>
<dbReference type="HOGENOM" id="CLU_027889_1_0_1"/>
<evidence type="ECO:0000313" key="5">
    <source>
        <dbReference type="EMBL" id="CAX43603.1"/>
    </source>
</evidence>
<feature type="region of interest" description="Disordered" evidence="2">
    <location>
        <begin position="132"/>
        <end position="151"/>
    </location>
</feature>
<dbReference type="GO" id="GO:0008270">
    <property type="term" value="F:zinc ion binding"/>
    <property type="evidence" value="ECO:0007669"/>
    <property type="project" value="InterPro"/>
</dbReference>
<organism evidence="5 6">
    <name type="scientific">Candida dubliniensis (strain CD36 / ATCC MYA-646 / CBS 7987 / NCPF 3949 / NRRL Y-17841)</name>
    <name type="common">Yeast</name>
    <dbReference type="NCBI Taxonomy" id="573826"/>
    <lineage>
        <taxon>Eukaryota</taxon>
        <taxon>Fungi</taxon>
        <taxon>Dikarya</taxon>
        <taxon>Ascomycota</taxon>
        <taxon>Saccharomycotina</taxon>
        <taxon>Pichiomycetes</taxon>
        <taxon>Debaryomycetaceae</taxon>
        <taxon>Candida/Lodderomyces clade</taxon>
        <taxon>Candida</taxon>
    </lineage>
</organism>
<dbReference type="GO" id="GO:0003677">
    <property type="term" value="F:DNA binding"/>
    <property type="evidence" value="ECO:0007669"/>
    <property type="project" value="InterPro"/>
</dbReference>
<dbReference type="AlphaFoldDB" id="B9WB33"/>
<keyword evidence="6" id="KW-1185">Reference proteome</keyword>
<dbReference type="KEGG" id="cdu:CD36_18250"/>
<evidence type="ECO:0000256" key="1">
    <source>
        <dbReference type="ARBA" id="ARBA00023159"/>
    </source>
</evidence>
<dbReference type="EMBL" id="FM992689">
    <property type="protein sequence ID" value="CAX43603.1"/>
    <property type="molecule type" value="Genomic_DNA"/>
</dbReference>
<feature type="compositionally biased region" description="Low complexity" evidence="2">
    <location>
        <begin position="269"/>
        <end position="292"/>
    </location>
</feature>
<dbReference type="InterPro" id="IPR004026">
    <property type="entry name" value="Ada_DNA_repair_Zn-bd"/>
</dbReference>
<proteinExistence type="predicted"/>
<accession>B9WB33</accession>
<feature type="compositionally biased region" description="Polar residues" evidence="2">
    <location>
        <begin position="314"/>
        <end position="336"/>
    </location>
</feature>
<dbReference type="Gene3D" id="3.40.10.10">
    <property type="entry name" value="DNA Methylphosphotriester Repair Domain"/>
    <property type="match status" value="1"/>
</dbReference>
<feature type="region of interest" description="Disordered" evidence="2">
    <location>
        <begin position="269"/>
        <end position="336"/>
    </location>
</feature>
<dbReference type="VEuPathDB" id="FungiDB:CD36_18250"/>
<evidence type="ECO:0000313" key="4">
    <source>
        <dbReference type="CGD" id="CAL0000160616"/>
    </source>
</evidence>
<dbReference type="GO" id="GO:0006281">
    <property type="term" value="P:DNA repair"/>
    <property type="evidence" value="ECO:0007669"/>
    <property type="project" value="InterPro"/>
</dbReference>
<gene>
    <name evidence="4" type="ordered locus">Cd36_18250</name>
    <name evidence="5" type="ORF">CD36_18250</name>
</gene>
<dbReference type="RefSeq" id="XP_002418303.1">
    <property type="nucleotide sequence ID" value="XM_002418258.1"/>
</dbReference>